<evidence type="ECO:0000313" key="2">
    <source>
        <dbReference type="EMBL" id="EDT02847.1"/>
    </source>
</evidence>
<dbReference type="RefSeq" id="WP_006752812.1">
    <property type="nucleotide sequence ID" value="NZ_ABLC01000096.1"/>
</dbReference>
<protein>
    <submittedName>
        <fullName evidence="2">Uncharacterized protein</fullName>
    </submittedName>
</protein>
<comment type="caution">
    <text evidence="2">The sequence shown here is derived from an EMBL/GenBank/DDBJ whole genome shotgun (WGS) entry which is preliminary data.</text>
</comment>
<sequence>MDEWQTSNAATCLAPSCEAMVVQQRLQRAEAEIRRLTKCLQLKDRKLCELRCVLVNSATAHYCIEARLQRELDALRINMPADEADVLDRAGSDTPASGVVIQLPYTTAILSVLFDTMTAFWADCDRHRIPKSSVVARAIDARLGLRGQPNGDASRSSQAYASAIRPDWVKDTDMRHHREPGGRWSHP</sequence>
<reference evidence="2 3" key="1">
    <citation type="submission" date="2008-03" db="EMBL/GenBank/DDBJ databases">
        <title>Sequencing of the draft genome and assembly of Burkholderia ambifaria IOP40-10.</title>
        <authorList>
            <consortium name="US DOE Joint Genome Institute (JGI-PGF)"/>
            <person name="Copeland A."/>
            <person name="Lucas S."/>
            <person name="Lapidus A."/>
            <person name="Glavina del Rio T."/>
            <person name="Dalin E."/>
            <person name="Tice H."/>
            <person name="Bruce D."/>
            <person name="Goodwin L."/>
            <person name="Pitluck S."/>
            <person name="Larimer F."/>
            <person name="Land M.L."/>
            <person name="Hauser L."/>
            <person name="Tiedje J."/>
            <person name="Richardson P."/>
        </authorList>
    </citation>
    <scope>NUCLEOTIDE SEQUENCE [LARGE SCALE GENOMIC DNA]</scope>
    <source>
        <strain evidence="2 3">IOP40-10</strain>
    </source>
</reference>
<dbReference type="EMBL" id="ABLC01000096">
    <property type="protein sequence ID" value="EDT02847.1"/>
    <property type="molecule type" value="Genomic_DNA"/>
</dbReference>
<proteinExistence type="predicted"/>
<organism evidence="2 3">
    <name type="scientific">Burkholderia ambifaria IOP40-10</name>
    <dbReference type="NCBI Taxonomy" id="396596"/>
    <lineage>
        <taxon>Bacteria</taxon>
        <taxon>Pseudomonadati</taxon>
        <taxon>Pseudomonadota</taxon>
        <taxon>Betaproteobacteria</taxon>
        <taxon>Burkholderiales</taxon>
        <taxon>Burkholderiaceae</taxon>
        <taxon>Burkholderia</taxon>
        <taxon>Burkholderia cepacia complex</taxon>
    </lineage>
</organism>
<feature type="coiled-coil region" evidence="1">
    <location>
        <begin position="19"/>
        <end position="46"/>
    </location>
</feature>
<name>B1FHX6_9BURK</name>
<accession>B1FHX6</accession>
<dbReference type="Proteomes" id="UP000005463">
    <property type="component" value="Unassembled WGS sequence"/>
</dbReference>
<gene>
    <name evidence="2" type="ORF">BamIOP4010DRAFT_3636</name>
</gene>
<evidence type="ECO:0000256" key="1">
    <source>
        <dbReference type="SAM" id="Coils"/>
    </source>
</evidence>
<keyword evidence="1" id="KW-0175">Coiled coil</keyword>
<evidence type="ECO:0000313" key="3">
    <source>
        <dbReference type="Proteomes" id="UP000005463"/>
    </source>
</evidence>
<dbReference type="AlphaFoldDB" id="B1FHX6"/>